<reference evidence="2" key="1">
    <citation type="journal article" date="2022" name="Int. J. Mol. Sci.">
        <title>Draft Genome of Tanacetum Coccineum: Genomic Comparison of Closely Related Tanacetum-Family Plants.</title>
        <authorList>
            <person name="Yamashiro T."/>
            <person name="Shiraishi A."/>
            <person name="Nakayama K."/>
            <person name="Satake H."/>
        </authorList>
    </citation>
    <scope>NUCLEOTIDE SEQUENCE</scope>
</reference>
<evidence type="ECO:0000313" key="2">
    <source>
        <dbReference type="EMBL" id="GJT76238.1"/>
    </source>
</evidence>
<comment type="caution">
    <text evidence="2">The sequence shown here is derived from an EMBL/GenBank/DDBJ whole genome shotgun (WGS) entry which is preliminary data.</text>
</comment>
<organism evidence="2 3">
    <name type="scientific">Tanacetum coccineum</name>
    <dbReference type="NCBI Taxonomy" id="301880"/>
    <lineage>
        <taxon>Eukaryota</taxon>
        <taxon>Viridiplantae</taxon>
        <taxon>Streptophyta</taxon>
        <taxon>Embryophyta</taxon>
        <taxon>Tracheophyta</taxon>
        <taxon>Spermatophyta</taxon>
        <taxon>Magnoliopsida</taxon>
        <taxon>eudicotyledons</taxon>
        <taxon>Gunneridae</taxon>
        <taxon>Pentapetalae</taxon>
        <taxon>asterids</taxon>
        <taxon>campanulids</taxon>
        <taxon>Asterales</taxon>
        <taxon>Asteraceae</taxon>
        <taxon>Asteroideae</taxon>
        <taxon>Anthemideae</taxon>
        <taxon>Anthemidinae</taxon>
        <taxon>Tanacetum</taxon>
    </lineage>
</organism>
<dbReference type="Proteomes" id="UP001151760">
    <property type="component" value="Unassembled WGS sequence"/>
</dbReference>
<evidence type="ECO:0000313" key="3">
    <source>
        <dbReference type="Proteomes" id="UP001151760"/>
    </source>
</evidence>
<protein>
    <submittedName>
        <fullName evidence="2">Uncharacterized protein</fullName>
    </submittedName>
</protein>
<gene>
    <name evidence="2" type="ORF">Tco_1042963</name>
</gene>
<feature type="compositionally biased region" description="Basic and acidic residues" evidence="1">
    <location>
        <begin position="16"/>
        <end position="34"/>
    </location>
</feature>
<name>A0ABQ5GN94_9ASTR</name>
<reference evidence="2" key="2">
    <citation type="submission" date="2022-01" db="EMBL/GenBank/DDBJ databases">
        <authorList>
            <person name="Yamashiro T."/>
            <person name="Shiraishi A."/>
            <person name="Satake H."/>
            <person name="Nakayama K."/>
        </authorList>
    </citation>
    <scope>NUCLEOTIDE SEQUENCE</scope>
</reference>
<keyword evidence="3" id="KW-1185">Reference proteome</keyword>
<evidence type="ECO:0000256" key="1">
    <source>
        <dbReference type="SAM" id="MobiDB-lite"/>
    </source>
</evidence>
<accession>A0ABQ5GN94</accession>
<feature type="compositionally biased region" description="Basic residues" evidence="1">
    <location>
        <begin position="1"/>
        <end position="15"/>
    </location>
</feature>
<sequence>MDIFKITRKQSKTGKHGHEEQKSTKEAKDSEAKPRKVNSQSTEVNPQKDKTSKVTTLVPHVFRIYTNGPWTLNGP</sequence>
<feature type="non-terminal residue" evidence="2">
    <location>
        <position position="1"/>
    </location>
</feature>
<proteinExistence type="predicted"/>
<dbReference type="EMBL" id="BQNB010018606">
    <property type="protein sequence ID" value="GJT76238.1"/>
    <property type="molecule type" value="Genomic_DNA"/>
</dbReference>
<feature type="region of interest" description="Disordered" evidence="1">
    <location>
        <begin position="1"/>
        <end position="54"/>
    </location>
</feature>